<keyword evidence="1" id="KW-0812">Transmembrane</keyword>
<comment type="caution">
    <text evidence="2">The sequence shown here is derived from an EMBL/GenBank/DDBJ whole genome shotgun (WGS) entry which is preliminary data.</text>
</comment>
<keyword evidence="1" id="KW-1133">Transmembrane helix</keyword>
<feature type="non-terminal residue" evidence="2">
    <location>
        <position position="1"/>
    </location>
</feature>
<evidence type="ECO:0000313" key="2">
    <source>
        <dbReference type="EMBL" id="GAH43488.1"/>
    </source>
</evidence>
<organism evidence="2">
    <name type="scientific">marine sediment metagenome</name>
    <dbReference type="NCBI Taxonomy" id="412755"/>
    <lineage>
        <taxon>unclassified sequences</taxon>
        <taxon>metagenomes</taxon>
        <taxon>ecological metagenomes</taxon>
    </lineage>
</organism>
<dbReference type="EMBL" id="BARU01012646">
    <property type="protein sequence ID" value="GAH43488.1"/>
    <property type="molecule type" value="Genomic_DNA"/>
</dbReference>
<keyword evidence="1" id="KW-0472">Membrane</keyword>
<reference evidence="2" key="1">
    <citation type="journal article" date="2014" name="Front. Microbiol.">
        <title>High frequency of phylogenetically diverse reductive dehalogenase-homologous genes in deep subseafloor sedimentary metagenomes.</title>
        <authorList>
            <person name="Kawai M."/>
            <person name="Futagami T."/>
            <person name="Toyoda A."/>
            <person name="Takaki Y."/>
            <person name="Nishi S."/>
            <person name="Hori S."/>
            <person name="Arai W."/>
            <person name="Tsubouchi T."/>
            <person name="Morono Y."/>
            <person name="Uchiyama I."/>
            <person name="Ito T."/>
            <person name="Fujiyama A."/>
            <person name="Inagaki F."/>
            <person name="Takami H."/>
        </authorList>
    </citation>
    <scope>NUCLEOTIDE SEQUENCE</scope>
    <source>
        <strain evidence="2">Expedition CK06-06</strain>
    </source>
</reference>
<accession>X1HDY9</accession>
<proteinExistence type="predicted"/>
<evidence type="ECO:0000256" key="1">
    <source>
        <dbReference type="SAM" id="Phobius"/>
    </source>
</evidence>
<feature type="transmembrane region" description="Helical" evidence="1">
    <location>
        <begin position="6"/>
        <end position="27"/>
    </location>
</feature>
<dbReference type="AlphaFoldDB" id="X1HDY9"/>
<sequence>TFDLGFSVFRFLVCLLYPFIIIIFIAFPEKPALLFLTGLLKNYYILSQDIKLESQAGLISASAGSVHLS</sequence>
<protein>
    <submittedName>
        <fullName evidence="2">Uncharacterized protein</fullName>
    </submittedName>
</protein>
<name>X1HDY9_9ZZZZ</name>
<gene>
    <name evidence="2" type="ORF">S03H2_23214</name>
</gene>